<protein>
    <submittedName>
        <fullName evidence="3">ATP-binding protein</fullName>
    </submittedName>
</protein>
<name>A0A895YAB7_9ACTN</name>
<keyword evidence="4" id="KW-1185">Reference proteome</keyword>
<dbReference type="KEGG" id="nhy:JQS43_22865"/>
<dbReference type="InterPro" id="IPR036890">
    <property type="entry name" value="HATPase_C_sf"/>
</dbReference>
<gene>
    <name evidence="3" type="ORF">JQS43_22865</name>
</gene>
<proteinExistence type="predicted"/>
<evidence type="ECO:0000256" key="1">
    <source>
        <dbReference type="ARBA" id="ARBA00022527"/>
    </source>
</evidence>
<keyword evidence="1" id="KW-0808">Transferase</keyword>
<accession>A0A895YAB7</accession>
<dbReference type="InterPro" id="IPR003594">
    <property type="entry name" value="HATPase_dom"/>
</dbReference>
<dbReference type="EMBL" id="CP070499">
    <property type="protein sequence ID" value="QSB14311.1"/>
    <property type="molecule type" value="Genomic_DNA"/>
</dbReference>
<keyword evidence="3" id="KW-0547">Nucleotide-binding</keyword>
<evidence type="ECO:0000313" key="4">
    <source>
        <dbReference type="Proteomes" id="UP000662857"/>
    </source>
</evidence>
<keyword evidence="1" id="KW-0723">Serine/threonine-protein kinase</keyword>
<dbReference type="RefSeq" id="WP_239676438.1">
    <property type="nucleotide sequence ID" value="NZ_CP070499.1"/>
</dbReference>
<dbReference type="PANTHER" id="PTHR35526:SF3">
    <property type="entry name" value="ANTI-SIGMA-F FACTOR RSBW"/>
    <property type="match status" value="1"/>
</dbReference>
<dbReference type="GO" id="GO:0004674">
    <property type="term" value="F:protein serine/threonine kinase activity"/>
    <property type="evidence" value="ECO:0007669"/>
    <property type="project" value="UniProtKB-KW"/>
</dbReference>
<reference evidence="3" key="1">
    <citation type="submission" date="2021-02" db="EMBL/GenBank/DDBJ databases">
        <title>Natrosporangium hydrolyticum gen. nov., sp. nov, a haloalkaliphilic actinobacterium from a soda solonchak soil.</title>
        <authorList>
            <person name="Sorokin D.Y."/>
            <person name="Khijniak T.V."/>
            <person name="Zakharycheva A.P."/>
            <person name="Boueva O.V."/>
            <person name="Ariskina E.V."/>
            <person name="Hahnke R.L."/>
            <person name="Bunk B."/>
            <person name="Sproer C."/>
            <person name="Schumann P."/>
            <person name="Evtushenko L.I."/>
            <person name="Kublanov I.V."/>
        </authorList>
    </citation>
    <scope>NUCLEOTIDE SEQUENCE</scope>
    <source>
        <strain evidence="3">DSM 106523</strain>
    </source>
</reference>
<dbReference type="Gene3D" id="3.30.565.10">
    <property type="entry name" value="Histidine kinase-like ATPase, C-terminal domain"/>
    <property type="match status" value="1"/>
</dbReference>
<dbReference type="PANTHER" id="PTHR35526">
    <property type="entry name" value="ANTI-SIGMA-F FACTOR RSBW-RELATED"/>
    <property type="match status" value="1"/>
</dbReference>
<dbReference type="Proteomes" id="UP000662857">
    <property type="component" value="Chromosome"/>
</dbReference>
<sequence>MPTIQLAFSSAPQYVRTARLIGVAMARRAGVPDERLYEVRLAIGEACGRAVARHQRHGVADLVRVEMSDDGPYSVRVLDACGAEAAPPAADAGEEEAADADRMGEALLAALVDDLSVHNSPAGSEVRMVWPVRRRLSGVRGGPVG</sequence>
<dbReference type="AlphaFoldDB" id="A0A895YAB7"/>
<evidence type="ECO:0000313" key="3">
    <source>
        <dbReference type="EMBL" id="QSB14311.1"/>
    </source>
</evidence>
<dbReference type="Pfam" id="PF13581">
    <property type="entry name" value="HATPase_c_2"/>
    <property type="match status" value="1"/>
</dbReference>
<evidence type="ECO:0000259" key="2">
    <source>
        <dbReference type="Pfam" id="PF13581"/>
    </source>
</evidence>
<organism evidence="3 4">
    <name type="scientific">Natronosporangium hydrolyticum</name>
    <dbReference type="NCBI Taxonomy" id="2811111"/>
    <lineage>
        <taxon>Bacteria</taxon>
        <taxon>Bacillati</taxon>
        <taxon>Actinomycetota</taxon>
        <taxon>Actinomycetes</taxon>
        <taxon>Micromonosporales</taxon>
        <taxon>Micromonosporaceae</taxon>
        <taxon>Natronosporangium</taxon>
    </lineage>
</organism>
<dbReference type="GO" id="GO:0005524">
    <property type="term" value="F:ATP binding"/>
    <property type="evidence" value="ECO:0007669"/>
    <property type="project" value="UniProtKB-KW"/>
</dbReference>
<keyword evidence="3" id="KW-0067">ATP-binding</keyword>
<dbReference type="InterPro" id="IPR050267">
    <property type="entry name" value="Anti-sigma-factor_SerPK"/>
</dbReference>
<feature type="domain" description="Histidine kinase/HSP90-like ATPase" evidence="2">
    <location>
        <begin position="8"/>
        <end position="130"/>
    </location>
</feature>
<keyword evidence="1" id="KW-0418">Kinase</keyword>